<evidence type="ECO:0000313" key="2">
    <source>
        <dbReference type="Proteomes" id="UP000242765"/>
    </source>
</evidence>
<gene>
    <name evidence="1" type="ORF">B9T28_06275</name>
</gene>
<accession>A0A1Y3CL00</accession>
<name>A0A1Y3CL00_9GAMM</name>
<evidence type="ECO:0008006" key="3">
    <source>
        <dbReference type="Google" id="ProtNLM"/>
    </source>
</evidence>
<dbReference type="EMBL" id="NEGB01000003">
    <property type="protein sequence ID" value="OTG65805.1"/>
    <property type="molecule type" value="Genomic_DNA"/>
</dbReference>
<dbReference type="RefSeq" id="WP_086203101.1">
    <property type="nucleotide sequence ID" value="NZ_NEGB01000003.1"/>
</dbReference>
<dbReference type="AlphaFoldDB" id="A0A1Y3CL00"/>
<protein>
    <recommendedName>
        <fullName evidence="3">CPXCG motif-containing cysteine-rich protein</fullName>
    </recommendedName>
</protein>
<dbReference type="STRING" id="1977882.B9T28_06275"/>
<organism evidence="1 2">
    <name type="scientific">Acinetobacter silvestris</name>
    <dbReference type="NCBI Taxonomy" id="1977882"/>
    <lineage>
        <taxon>Bacteria</taxon>
        <taxon>Pseudomonadati</taxon>
        <taxon>Pseudomonadota</taxon>
        <taxon>Gammaproteobacteria</taxon>
        <taxon>Moraxellales</taxon>
        <taxon>Moraxellaceae</taxon>
        <taxon>Acinetobacter</taxon>
    </lineage>
</organism>
<evidence type="ECO:0000313" key="1">
    <source>
        <dbReference type="EMBL" id="OTG65805.1"/>
    </source>
</evidence>
<proteinExistence type="predicted"/>
<reference evidence="1 2" key="1">
    <citation type="submission" date="2017-04" db="EMBL/GenBank/DDBJ databases">
        <title>High diversity of culturable Acinetobacter species in natural soil and water ecosystems.</title>
        <authorList>
            <person name="Nemec A."/>
            <person name="Radolfova-Krizova L."/>
        </authorList>
    </citation>
    <scope>NUCLEOTIDE SEQUENCE [LARGE SCALE GENOMIC DNA]</scope>
    <source>
        <strain evidence="1 2">ANC 4999</strain>
    </source>
</reference>
<keyword evidence="2" id="KW-1185">Reference proteome</keyword>
<dbReference type="Proteomes" id="UP000242765">
    <property type="component" value="Unassembled WGS sequence"/>
</dbReference>
<comment type="caution">
    <text evidence="1">The sequence shown here is derived from an EMBL/GenBank/DDBJ whole genome shotgun (WGS) entry which is preliminary data.</text>
</comment>
<dbReference type="OrthoDB" id="6712214at2"/>
<sequence length="71" mass="8269">MMDFNCPYCSFGMNKEDISEVHEDDLVGEWDIECKNCKKEIKLYGEANVDYWAESKNDLPEEVVKSLKEVS</sequence>